<organism evidence="3 4">
    <name type="scientific">Chitinophaga arvensicola</name>
    <dbReference type="NCBI Taxonomy" id="29529"/>
    <lineage>
        <taxon>Bacteria</taxon>
        <taxon>Pseudomonadati</taxon>
        <taxon>Bacteroidota</taxon>
        <taxon>Chitinophagia</taxon>
        <taxon>Chitinophagales</taxon>
        <taxon>Chitinophagaceae</taxon>
        <taxon>Chitinophaga</taxon>
    </lineage>
</organism>
<evidence type="ECO:0000313" key="3">
    <source>
        <dbReference type="EMBL" id="SEW49777.1"/>
    </source>
</evidence>
<name>A0A1I0S570_9BACT</name>
<dbReference type="PIRSF" id="PIRSF018266">
    <property type="entry name" value="FecR"/>
    <property type="match status" value="1"/>
</dbReference>
<dbReference type="RefSeq" id="WP_089896998.1">
    <property type="nucleotide sequence ID" value="NZ_FOJG01000002.1"/>
</dbReference>
<proteinExistence type="predicted"/>
<evidence type="ECO:0000259" key="1">
    <source>
        <dbReference type="Pfam" id="PF04773"/>
    </source>
</evidence>
<dbReference type="InterPro" id="IPR032508">
    <property type="entry name" value="FecR_C"/>
</dbReference>
<dbReference type="Pfam" id="PF04773">
    <property type="entry name" value="FecR"/>
    <property type="match status" value="1"/>
</dbReference>
<feature type="domain" description="FecR protein" evidence="1">
    <location>
        <begin position="133"/>
        <end position="219"/>
    </location>
</feature>
<dbReference type="InterPro" id="IPR006860">
    <property type="entry name" value="FecR"/>
</dbReference>
<feature type="domain" description="Protein FecR C-terminal" evidence="2">
    <location>
        <begin position="269"/>
        <end position="337"/>
    </location>
</feature>
<dbReference type="PANTHER" id="PTHR30273">
    <property type="entry name" value="PERIPLASMIC SIGNAL SENSOR AND SIGMA FACTOR ACTIVATOR FECR-RELATED"/>
    <property type="match status" value="1"/>
</dbReference>
<dbReference type="Pfam" id="PF16344">
    <property type="entry name" value="FecR_C"/>
    <property type="match status" value="1"/>
</dbReference>
<evidence type="ECO:0000313" key="4">
    <source>
        <dbReference type="Proteomes" id="UP000199310"/>
    </source>
</evidence>
<dbReference type="AlphaFoldDB" id="A0A1I0S570"/>
<dbReference type="Gene3D" id="3.55.50.30">
    <property type="match status" value="1"/>
</dbReference>
<dbReference type="STRING" id="29529.SAMN04488122_3571"/>
<dbReference type="Proteomes" id="UP000199310">
    <property type="component" value="Unassembled WGS sequence"/>
</dbReference>
<sequence>MINEEHFVLLVTRKLAGAATSAELAELDALLEQHPALKERYHHLHHYFEDPLHLSAEDTEQALQRTLSKIKSPQTGIIVHADLTKKTRRWKWPAAAAAAILLISGALWFGNHSRNTKDPGKEQWVKRSNGKATRSFIELADGSKIWLNAQSVLTYPEKFKGDSREIFLEGEAFFDVATNAKRPFIIHLKKGTIKVLGTSFNIRAYENEPVQTAVVTGKVAFIPRYEGTKKISDTILVTPDVKVTYTASSGTLIKGNTIGSEDKAWTEGRLIFRNATLEEIGASLQRNFNKQVEFEANAPKQYRLTGSFHNNSLEDIMYYLSKSKAFHYRITDSTLVIGE</sequence>
<keyword evidence="4" id="KW-1185">Reference proteome</keyword>
<reference evidence="4" key="1">
    <citation type="submission" date="2016-10" db="EMBL/GenBank/DDBJ databases">
        <authorList>
            <person name="Varghese N."/>
            <person name="Submissions S."/>
        </authorList>
    </citation>
    <scope>NUCLEOTIDE SEQUENCE [LARGE SCALE GENOMIC DNA]</scope>
    <source>
        <strain evidence="4">DSM 3695</strain>
    </source>
</reference>
<dbReference type="PANTHER" id="PTHR30273:SF2">
    <property type="entry name" value="PROTEIN FECR"/>
    <property type="match status" value="1"/>
</dbReference>
<dbReference type="Gene3D" id="2.60.120.1440">
    <property type="match status" value="1"/>
</dbReference>
<accession>A0A1I0S570</accession>
<dbReference type="OrthoDB" id="1523735at2"/>
<gene>
    <name evidence="3" type="ORF">SAMN04488122_3571</name>
</gene>
<protein>
    <submittedName>
        <fullName evidence="3">Ferric-dicitrate binding protein FerR, regulates iron transport through sigma-19</fullName>
    </submittedName>
</protein>
<dbReference type="EMBL" id="FOJG01000002">
    <property type="protein sequence ID" value="SEW49777.1"/>
    <property type="molecule type" value="Genomic_DNA"/>
</dbReference>
<evidence type="ECO:0000259" key="2">
    <source>
        <dbReference type="Pfam" id="PF16344"/>
    </source>
</evidence>
<dbReference type="GO" id="GO:0016989">
    <property type="term" value="F:sigma factor antagonist activity"/>
    <property type="evidence" value="ECO:0007669"/>
    <property type="project" value="TreeGrafter"/>
</dbReference>
<dbReference type="InterPro" id="IPR012373">
    <property type="entry name" value="Ferrdict_sens_TM"/>
</dbReference>